<dbReference type="Proteomes" id="UP000245754">
    <property type="component" value="Unassembled WGS sequence"/>
</dbReference>
<feature type="transmembrane region" description="Helical" evidence="1">
    <location>
        <begin position="50"/>
        <end position="71"/>
    </location>
</feature>
<keyword evidence="1" id="KW-0812">Transmembrane</keyword>
<evidence type="ECO:0000256" key="1">
    <source>
        <dbReference type="SAM" id="Phobius"/>
    </source>
</evidence>
<gene>
    <name evidence="2" type="ORF">C7419_1011168</name>
</gene>
<feature type="transmembrane region" description="Helical" evidence="1">
    <location>
        <begin position="78"/>
        <end position="96"/>
    </location>
</feature>
<evidence type="ECO:0000313" key="3">
    <source>
        <dbReference type="Proteomes" id="UP000245754"/>
    </source>
</evidence>
<feature type="transmembrane region" description="Helical" evidence="1">
    <location>
        <begin position="18"/>
        <end position="44"/>
    </location>
</feature>
<proteinExistence type="predicted"/>
<dbReference type="EMBL" id="QGGT01000001">
    <property type="protein sequence ID" value="PWK37286.1"/>
    <property type="molecule type" value="Genomic_DNA"/>
</dbReference>
<name>A0A316EYI1_9BURK</name>
<reference evidence="2 3" key="1">
    <citation type="submission" date="2018-05" db="EMBL/GenBank/DDBJ databases">
        <title>Genomic Encyclopedia of Type Strains, Phase IV (KMG-V): Genome sequencing to study the core and pangenomes of soil and plant-associated prokaryotes.</title>
        <authorList>
            <person name="Whitman W."/>
        </authorList>
    </citation>
    <scope>NUCLEOTIDE SEQUENCE [LARGE SCALE GENOMIC DNA]</scope>
    <source>
        <strain evidence="2 3">SLV-132</strain>
    </source>
</reference>
<keyword evidence="1" id="KW-1133">Transmembrane helix</keyword>
<organism evidence="2 3">
    <name type="scientific">Cupriavidus plantarum</name>
    <dbReference type="NCBI Taxonomy" id="942865"/>
    <lineage>
        <taxon>Bacteria</taxon>
        <taxon>Pseudomonadati</taxon>
        <taxon>Pseudomonadota</taxon>
        <taxon>Betaproteobacteria</taxon>
        <taxon>Burkholderiales</taxon>
        <taxon>Burkholderiaceae</taxon>
        <taxon>Cupriavidus</taxon>
    </lineage>
</organism>
<evidence type="ECO:0000313" key="2">
    <source>
        <dbReference type="EMBL" id="PWK37286.1"/>
    </source>
</evidence>
<keyword evidence="1" id="KW-0472">Membrane</keyword>
<dbReference type="RefSeq" id="WP_109582653.1">
    <property type="nucleotide sequence ID" value="NZ_QGGT01000001.1"/>
</dbReference>
<sequence>MTQAITVRYRLAVASRALAAIFGGYGLAALSAGCFSLALIRWLGMPRSEAVVTATLLAFVWYVLAVIWVFATRNAWRAWAGLAVPCAIFALGWWAMGAQA</sequence>
<dbReference type="AlphaFoldDB" id="A0A316EYI1"/>
<keyword evidence="3" id="KW-1185">Reference proteome</keyword>
<dbReference type="InterPro" id="IPR022109">
    <property type="entry name" value="DUF3649"/>
</dbReference>
<protein>
    <submittedName>
        <fullName evidence="2">Uncharacterized protein DUF3649</fullName>
    </submittedName>
</protein>
<dbReference type="Pfam" id="PF12365">
    <property type="entry name" value="DUF3649"/>
    <property type="match status" value="1"/>
</dbReference>
<comment type="caution">
    <text evidence="2">The sequence shown here is derived from an EMBL/GenBank/DDBJ whole genome shotgun (WGS) entry which is preliminary data.</text>
</comment>
<accession>A0A316EYI1</accession>